<accession>A0A0L0NSU5</accession>
<dbReference type="VEuPathDB" id="FungiDB:QG37_06454"/>
<protein>
    <submittedName>
        <fullName evidence="1">Uncharacterized protein</fullName>
    </submittedName>
</protein>
<organism evidence="1 2">
    <name type="scientific">Candidozyma auris</name>
    <name type="common">Yeast</name>
    <name type="synonym">Candida auris</name>
    <dbReference type="NCBI Taxonomy" id="498019"/>
    <lineage>
        <taxon>Eukaryota</taxon>
        <taxon>Fungi</taxon>
        <taxon>Dikarya</taxon>
        <taxon>Ascomycota</taxon>
        <taxon>Saccharomycotina</taxon>
        <taxon>Pichiomycetes</taxon>
        <taxon>Metschnikowiaceae</taxon>
        <taxon>Candidozyma</taxon>
    </lineage>
</organism>
<dbReference type="AlphaFoldDB" id="A0A0L0NSU5"/>
<sequence length="31" mass="3608">MWVGEVKWKVKSDAAVKVKIRTAFQQDKMVT</sequence>
<name>A0A0L0NSU5_CANAR</name>
<proteinExistence type="predicted"/>
<reference evidence="2" key="1">
    <citation type="journal article" date="2015" name="BMC Genomics">
        <title>Draft genome of a commonly misdiagnosed multidrug resistant pathogen Candida auris.</title>
        <authorList>
            <person name="Chatterjee S."/>
            <person name="Alampalli S.V."/>
            <person name="Nageshan R.K."/>
            <person name="Chettiar S.T."/>
            <person name="Joshi S."/>
            <person name="Tatu U.S."/>
        </authorList>
    </citation>
    <scope>NUCLEOTIDE SEQUENCE [LARGE SCALE GENOMIC DNA]</scope>
    <source>
        <strain evidence="2">6684</strain>
    </source>
</reference>
<dbReference type="Proteomes" id="UP000037122">
    <property type="component" value="Unassembled WGS sequence"/>
</dbReference>
<gene>
    <name evidence="1" type="ORF">QG37_06454</name>
</gene>
<comment type="caution">
    <text evidence="1">The sequence shown here is derived from an EMBL/GenBank/DDBJ whole genome shotgun (WGS) entry which is preliminary data.</text>
</comment>
<evidence type="ECO:0000313" key="1">
    <source>
        <dbReference type="EMBL" id="KND97236.1"/>
    </source>
</evidence>
<evidence type="ECO:0000313" key="2">
    <source>
        <dbReference type="Proteomes" id="UP000037122"/>
    </source>
</evidence>
<dbReference type="EMBL" id="LGST01000043">
    <property type="protein sequence ID" value="KND97236.1"/>
    <property type="molecule type" value="Genomic_DNA"/>
</dbReference>